<dbReference type="AlphaFoldDB" id="A0A0F5FLC4"/>
<dbReference type="OrthoDB" id="7210800at2"/>
<dbReference type="Pfam" id="PF05772">
    <property type="entry name" value="NinB"/>
    <property type="match status" value="1"/>
</dbReference>
<dbReference type="SUPFAM" id="SSF103370">
    <property type="entry name" value="NinB"/>
    <property type="match status" value="1"/>
</dbReference>
<proteinExistence type="predicted"/>
<dbReference type="PATRIC" id="fig|429727.3.peg.1113"/>
<dbReference type="STRING" id="429727.VE26_05390"/>
<dbReference type="Proteomes" id="UP000033649">
    <property type="component" value="Unassembled WGS sequence"/>
</dbReference>
<evidence type="ECO:0000313" key="2">
    <source>
        <dbReference type="Proteomes" id="UP000033649"/>
    </source>
</evidence>
<comment type="caution">
    <text evidence="1">The sequence shown here is derived from an EMBL/GenBank/DDBJ whole genome shotgun (WGS) entry which is preliminary data.</text>
</comment>
<dbReference type="EMBL" id="JZEY01000054">
    <property type="protein sequence ID" value="KKB09375.1"/>
    <property type="molecule type" value="Genomic_DNA"/>
</dbReference>
<gene>
    <name evidence="1" type="ORF">VE26_05390</name>
</gene>
<accession>A0A0F5FLC4</accession>
<dbReference type="InterPro" id="IPR008711">
    <property type="entry name" value="Recombinase_NinB"/>
</dbReference>
<keyword evidence="2" id="KW-1185">Reference proteome</keyword>
<dbReference type="RefSeq" id="WP_046104068.1">
    <property type="nucleotide sequence ID" value="NZ_JZEY01000054.1"/>
</dbReference>
<reference evidence="1 2" key="1">
    <citation type="submission" date="2015-03" db="EMBL/GenBank/DDBJ databases">
        <authorList>
            <person name="Hassan Y."/>
            <person name="Lepp D."/>
            <person name="Li X.-Z."/>
            <person name="Zhou T."/>
        </authorList>
    </citation>
    <scope>NUCLEOTIDE SEQUENCE [LARGE SCALE GENOMIC DNA]</scope>
    <source>
        <strain evidence="1 2">IPL18</strain>
    </source>
</reference>
<organism evidence="1 2">
    <name type="scientific">Devosia chinhatensis</name>
    <dbReference type="NCBI Taxonomy" id="429727"/>
    <lineage>
        <taxon>Bacteria</taxon>
        <taxon>Pseudomonadati</taxon>
        <taxon>Pseudomonadota</taxon>
        <taxon>Alphaproteobacteria</taxon>
        <taxon>Hyphomicrobiales</taxon>
        <taxon>Devosiaceae</taxon>
        <taxon>Devosia</taxon>
    </lineage>
</organism>
<dbReference type="Gene3D" id="1.10.3790.10">
    <property type="entry name" value="NinB"/>
    <property type="match status" value="1"/>
</dbReference>
<dbReference type="InterPro" id="IPR036619">
    <property type="entry name" value="NinB_sf"/>
</dbReference>
<evidence type="ECO:0000313" key="1">
    <source>
        <dbReference type="EMBL" id="KKB09375.1"/>
    </source>
</evidence>
<name>A0A0F5FLC4_9HYPH</name>
<protein>
    <submittedName>
        <fullName evidence="1">NinB family protein</fullName>
    </submittedName>
</protein>
<sequence>MSRATVIINGKADREKVQRWAQGVPFGTRVEFKEVKRSLPQNDRMWAMLTDVSQQAALGGKKFTPDQWKVIFLHALGQEIQLLPSLDGHGFVPWGQSSSDLSKDEMTGLIELIFKFGAEHGVQFQDEGNAA</sequence>